<name>X6NP45_RETFI</name>
<evidence type="ECO:0000256" key="1">
    <source>
        <dbReference type="SAM" id="Coils"/>
    </source>
</evidence>
<dbReference type="InterPro" id="IPR052602">
    <property type="entry name" value="Growth_transcription_reg"/>
</dbReference>
<dbReference type="Gene3D" id="1.10.287.1490">
    <property type="match status" value="1"/>
</dbReference>
<dbReference type="PANTHER" id="PTHR46515:SF1">
    <property type="entry name" value="TATA ELEMENT MODULATORY FACTOR"/>
    <property type="match status" value="1"/>
</dbReference>
<dbReference type="OMA" id="FQRITRE"/>
<evidence type="ECO:0000313" key="4">
    <source>
        <dbReference type="EMBL" id="ETO27703.1"/>
    </source>
</evidence>
<evidence type="ECO:0000259" key="3">
    <source>
        <dbReference type="Pfam" id="PF12325"/>
    </source>
</evidence>
<feature type="compositionally biased region" description="Low complexity" evidence="2">
    <location>
        <begin position="23"/>
        <end position="42"/>
    </location>
</feature>
<feature type="compositionally biased region" description="Polar residues" evidence="2">
    <location>
        <begin position="46"/>
        <end position="80"/>
    </location>
</feature>
<dbReference type="PANTHER" id="PTHR46515">
    <property type="entry name" value="TATA ELEMENT MODULATORY FACTOR TMF1"/>
    <property type="match status" value="1"/>
</dbReference>
<keyword evidence="1" id="KW-0175">Coiled coil</keyword>
<feature type="compositionally biased region" description="Low complexity" evidence="2">
    <location>
        <begin position="81"/>
        <end position="116"/>
    </location>
</feature>
<feature type="region of interest" description="Disordered" evidence="2">
    <location>
        <begin position="879"/>
        <end position="900"/>
    </location>
</feature>
<evidence type="ECO:0000313" key="5">
    <source>
        <dbReference type="Proteomes" id="UP000023152"/>
    </source>
</evidence>
<feature type="coiled-coil region" evidence="1">
    <location>
        <begin position="171"/>
        <end position="319"/>
    </location>
</feature>
<feature type="coiled-coil region" evidence="1">
    <location>
        <begin position="951"/>
        <end position="985"/>
    </location>
</feature>
<dbReference type="GO" id="GO:0005783">
    <property type="term" value="C:endoplasmic reticulum"/>
    <property type="evidence" value="ECO:0007669"/>
    <property type="project" value="TreeGrafter"/>
</dbReference>
<protein>
    <recommendedName>
        <fullName evidence="3">TATA element modulatory factor 1 TATA binding domain-containing protein</fullName>
    </recommendedName>
</protein>
<feature type="coiled-coil region" evidence="1">
    <location>
        <begin position="573"/>
        <end position="871"/>
    </location>
</feature>
<sequence>MSFFNDWAKDFQGFVGEVSQRLQQTQPTSSTPSATTPKTATAVQKPASQSSLLDNIWTLGTENGNTASNNAEETLLTESEQQPQLQSQLQSQPQSQLQSQLQAQSQSQPQAQSQSQDTQEDKNGRYANALEKNEQTSPTPPLQQQHGDMLTRDQMMTQTTNGSQAKSEASEKDNEDKYQRLEQLYDALEVEHKQTKEQCDKLKILNNALKANAIQALSERNQCTDHLMNYECELENKKKEILELTQDKTSLTKQLDNFQTEIRELKQHIEDLSHKASKDKEYNNEEQPTTQIQTLIETEKQLKEKNRQLTEQCEMFEKQLCALQQSYNDLLQSAKLNKEEDATRQHIHTLEAENRTLVESLNQLKNEMDRAKQTQGQHYETIVRQKENDITRLESELEQSKQTITAQNKSIEDIKAQLDRCSADHSQLQQNYSSLQNQFLSYQEKMRTEIRALESASQNTQGDVQNELQNLLQKKAKEIEEVMKEGQEWANQCSELEKKVKRHKDTLSSKDMEIALLQTKVSAQEVSRNFHHILSPFCFFLCQNKNKHFNRITELLGNLTKQNEDSGSITEKNKLLQTLNTELKAQIAQSNQKLNELSEKIRALEIERDEYVQIIERKEAEISKYQMQIRDAKQSVMDYQNTQEKESVMLKEIQELRQEIIRLEHRARTKEERLIKERDEEKQMRQLAEQRNEELASEIPSATRPLLRQIESLRAAHSHKEDIWNDLEKSLRKRIRELENEVNDLLTNKTSYENECENLRSEQSKYAIQLNNLKAENKELKTKWDTLNDQMDNLNIKYDDLSMEYNMNLNKLKKIEADRKVLEENLQQSYGQFESNKNKWEETLSNERAKKNSLEKTINILQSKLHDYELLVAKNQKNNNENSLPLSSNDSENTKESTSPKDLLNSLFENQEETEDIEHLTERTGGSTNLSSKDQSEQSKKKVSGVNVWTISRITNELRQKDGELEALKQRLNYLQHSNDQLSDEIVKLKSDNESLLPF</sequence>
<keyword evidence="5" id="KW-1185">Reference proteome</keyword>
<dbReference type="Pfam" id="PF12325">
    <property type="entry name" value="TMF_TATA_bd"/>
    <property type="match status" value="1"/>
</dbReference>
<dbReference type="EMBL" id="ASPP01007096">
    <property type="protein sequence ID" value="ETO27703.1"/>
    <property type="molecule type" value="Genomic_DNA"/>
</dbReference>
<gene>
    <name evidence="4" type="ORF">RFI_09429</name>
</gene>
<dbReference type="GO" id="GO:0005794">
    <property type="term" value="C:Golgi apparatus"/>
    <property type="evidence" value="ECO:0007669"/>
    <property type="project" value="TreeGrafter"/>
</dbReference>
<feature type="coiled-coil region" evidence="1">
    <location>
        <begin position="347"/>
        <end position="499"/>
    </location>
</feature>
<feature type="region of interest" description="Disordered" evidence="2">
    <location>
        <begin position="19"/>
        <end position="121"/>
    </location>
</feature>
<accession>X6NP45</accession>
<feature type="compositionally biased region" description="Low complexity" evidence="2">
    <location>
        <begin position="879"/>
        <end position="891"/>
    </location>
</feature>
<feature type="domain" description="TATA element modulatory factor 1 TATA binding" evidence="3">
    <location>
        <begin position="941"/>
        <end position="995"/>
    </location>
</feature>
<feature type="region of interest" description="Disordered" evidence="2">
    <location>
        <begin position="913"/>
        <end position="942"/>
    </location>
</feature>
<dbReference type="Proteomes" id="UP000023152">
    <property type="component" value="Unassembled WGS sequence"/>
</dbReference>
<proteinExistence type="predicted"/>
<dbReference type="OrthoDB" id="74178at2759"/>
<comment type="caution">
    <text evidence="4">The sequence shown here is derived from an EMBL/GenBank/DDBJ whole genome shotgun (WGS) entry which is preliminary data.</text>
</comment>
<reference evidence="4 5" key="1">
    <citation type="journal article" date="2013" name="Curr. Biol.">
        <title>The Genome of the Foraminiferan Reticulomyxa filosa.</title>
        <authorList>
            <person name="Glockner G."/>
            <person name="Hulsmann N."/>
            <person name="Schleicher M."/>
            <person name="Noegel A.A."/>
            <person name="Eichinger L."/>
            <person name="Gallinger C."/>
            <person name="Pawlowski J."/>
            <person name="Sierra R."/>
            <person name="Euteneuer U."/>
            <person name="Pillet L."/>
            <person name="Moustafa A."/>
            <person name="Platzer M."/>
            <person name="Groth M."/>
            <person name="Szafranski K."/>
            <person name="Schliwa M."/>
        </authorList>
    </citation>
    <scope>NUCLEOTIDE SEQUENCE [LARGE SCALE GENOMIC DNA]</scope>
</reference>
<dbReference type="AlphaFoldDB" id="X6NP45"/>
<evidence type="ECO:0000256" key="2">
    <source>
        <dbReference type="SAM" id="MobiDB-lite"/>
    </source>
</evidence>
<organism evidence="4 5">
    <name type="scientific">Reticulomyxa filosa</name>
    <dbReference type="NCBI Taxonomy" id="46433"/>
    <lineage>
        <taxon>Eukaryota</taxon>
        <taxon>Sar</taxon>
        <taxon>Rhizaria</taxon>
        <taxon>Retaria</taxon>
        <taxon>Foraminifera</taxon>
        <taxon>Monothalamids</taxon>
        <taxon>Reticulomyxidae</taxon>
        <taxon>Reticulomyxa</taxon>
    </lineage>
</organism>
<dbReference type="InterPro" id="IPR022091">
    <property type="entry name" value="TMF_TATA-bd"/>
</dbReference>